<protein>
    <recommendedName>
        <fullName evidence="2">RING-type E3 ubiquitin transferase</fullName>
        <ecNumber evidence="2">2.3.2.27</ecNumber>
    </recommendedName>
</protein>
<dbReference type="AlphaFoldDB" id="A0A2R6X5T6"/>
<dbReference type="Gramene" id="Mp6g04810.1">
    <property type="protein sequence ID" value="Mp6g04810.1.cds"/>
    <property type="gene ID" value="Mp6g04810"/>
</dbReference>
<dbReference type="EC" id="2.3.2.27" evidence="2"/>
<organism evidence="11 12">
    <name type="scientific">Marchantia polymorpha</name>
    <name type="common">Common liverwort</name>
    <name type="synonym">Marchantia aquatica</name>
    <dbReference type="NCBI Taxonomy" id="3197"/>
    <lineage>
        <taxon>Eukaryota</taxon>
        <taxon>Viridiplantae</taxon>
        <taxon>Streptophyta</taxon>
        <taxon>Embryophyta</taxon>
        <taxon>Marchantiophyta</taxon>
        <taxon>Marchantiopsida</taxon>
        <taxon>Marchantiidae</taxon>
        <taxon>Marchantiales</taxon>
        <taxon>Marchantiaceae</taxon>
        <taxon>Marchantia</taxon>
    </lineage>
</organism>
<evidence type="ECO:0000313" key="12">
    <source>
        <dbReference type="Proteomes" id="UP000244005"/>
    </source>
</evidence>
<gene>
    <name evidence="11" type="ORF">MARPO_0034s0036</name>
</gene>
<evidence type="ECO:0000256" key="4">
    <source>
        <dbReference type="ARBA" id="ARBA00022723"/>
    </source>
</evidence>
<dbReference type="SMART" id="SM00184">
    <property type="entry name" value="RING"/>
    <property type="match status" value="1"/>
</dbReference>
<keyword evidence="6" id="KW-0833">Ubl conjugation pathway</keyword>
<evidence type="ECO:0000256" key="6">
    <source>
        <dbReference type="ARBA" id="ARBA00022786"/>
    </source>
</evidence>
<evidence type="ECO:0000313" key="11">
    <source>
        <dbReference type="EMBL" id="PTQ41439.1"/>
    </source>
</evidence>
<evidence type="ECO:0000256" key="8">
    <source>
        <dbReference type="PROSITE-ProRule" id="PRU00175"/>
    </source>
</evidence>
<dbReference type="InterPro" id="IPR013083">
    <property type="entry name" value="Znf_RING/FYVE/PHD"/>
</dbReference>
<dbReference type="Pfam" id="PF13639">
    <property type="entry name" value="zf-RING_2"/>
    <property type="match status" value="1"/>
</dbReference>
<dbReference type="Proteomes" id="UP000244005">
    <property type="component" value="Unassembled WGS sequence"/>
</dbReference>
<dbReference type="CDD" id="cd23116">
    <property type="entry name" value="RING-H2_AIRP1-like"/>
    <property type="match status" value="1"/>
</dbReference>
<comment type="catalytic activity">
    <reaction evidence="1">
        <text>S-ubiquitinyl-[E2 ubiquitin-conjugating enzyme]-L-cysteine + [acceptor protein]-L-lysine = [E2 ubiquitin-conjugating enzyme]-L-cysteine + N(6)-ubiquitinyl-[acceptor protein]-L-lysine.</text>
        <dbReference type="EC" id="2.3.2.27"/>
    </reaction>
</comment>
<feature type="domain" description="RING-type" evidence="10">
    <location>
        <begin position="137"/>
        <end position="178"/>
    </location>
</feature>
<evidence type="ECO:0000256" key="3">
    <source>
        <dbReference type="ARBA" id="ARBA00022679"/>
    </source>
</evidence>
<dbReference type="PROSITE" id="PS50089">
    <property type="entry name" value="ZF_RING_2"/>
    <property type="match status" value="1"/>
</dbReference>
<dbReference type="GO" id="GO:0061630">
    <property type="term" value="F:ubiquitin protein ligase activity"/>
    <property type="evidence" value="ECO:0007669"/>
    <property type="project" value="UniProtKB-EC"/>
</dbReference>
<feature type="region of interest" description="Disordered" evidence="9">
    <location>
        <begin position="99"/>
        <end position="128"/>
    </location>
</feature>
<evidence type="ECO:0000256" key="1">
    <source>
        <dbReference type="ARBA" id="ARBA00000900"/>
    </source>
</evidence>
<evidence type="ECO:0000256" key="9">
    <source>
        <dbReference type="SAM" id="MobiDB-lite"/>
    </source>
</evidence>
<accession>A0A2R6X5T6</accession>
<name>A0A2R6X5T6_MARPO</name>
<keyword evidence="3" id="KW-0808">Transferase</keyword>
<dbReference type="PANTHER" id="PTHR46463">
    <property type="entry name" value="ZINC FINGER, RING/FYVE/PHD-TYPE"/>
    <property type="match status" value="1"/>
</dbReference>
<evidence type="ECO:0000256" key="5">
    <source>
        <dbReference type="ARBA" id="ARBA00022771"/>
    </source>
</evidence>
<keyword evidence="7" id="KW-0862">Zinc</keyword>
<reference evidence="12" key="1">
    <citation type="journal article" date="2017" name="Cell">
        <title>Insights into land plant evolution garnered from the Marchantia polymorpha genome.</title>
        <authorList>
            <person name="Bowman J.L."/>
            <person name="Kohchi T."/>
            <person name="Yamato K.T."/>
            <person name="Jenkins J."/>
            <person name="Shu S."/>
            <person name="Ishizaki K."/>
            <person name="Yamaoka S."/>
            <person name="Nishihama R."/>
            <person name="Nakamura Y."/>
            <person name="Berger F."/>
            <person name="Adam C."/>
            <person name="Aki S.S."/>
            <person name="Althoff F."/>
            <person name="Araki T."/>
            <person name="Arteaga-Vazquez M.A."/>
            <person name="Balasubrmanian S."/>
            <person name="Barry K."/>
            <person name="Bauer D."/>
            <person name="Boehm C.R."/>
            <person name="Briginshaw L."/>
            <person name="Caballero-Perez J."/>
            <person name="Catarino B."/>
            <person name="Chen F."/>
            <person name="Chiyoda S."/>
            <person name="Chovatia M."/>
            <person name="Davies K.M."/>
            <person name="Delmans M."/>
            <person name="Demura T."/>
            <person name="Dierschke T."/>
            <person name="Dolan L."/>
            <person name="Dorantes-Acosta A.E."/>
            <person name="Eklund D.M."/>
            <person name="Florent S.N."/>
            <person name="Flores-Sandoval E."/>
            <person name="Fujiyama A."/>
            <person name="Fukuzawa H."/>
            <person name="Galik B."/>
            <person name="Grimanelli D."/>
            <person name="Grimwood J."/>
            <person name="Grossniklaus U."/>
            <person name="Hamada T."/>
            <person name="Haseloff J."/>
            <person name="Hetherington A.J."/>
            <person name="Higo A."/>
            <person name="Hirakawa Y."/>
            <person name="Hundley H.N."/>
            <person name="Ikeda Y."/>
            <person name="Inoue K."/>
            <person name="Inoue S.I."/>
            <person name="Ishida S."/>
            <person name="Jia Q."/>
            <person name="Kakita M."/>
            <person name="Kanazawa T."/>
            <person name="Kawai Y."/>
            <person name="Kawashima T."/>
            <person name="Kennedy M."/>
            <person name="Kinose K."/>
            <person name="Kinoshita T."/>
            <person name="Kohara Y."/>
            <person name="Koide E."/>
            <person name="Komatsu K."/>
            <person name="Kopischke S."/>
            <person name="Kubo M."/>
            <person name="Kyozuka J."/>
            <person name="Lagercrantz U."/>
            <person name="Lin S.S."/>
            <person name="Lindquist E."/>
            <person name="Lipzen A.M."/>
            <person name="Lu C.W."/>
            <person name="De Luna E."/>
            <person name="Martienssen R.A."/>
            <person name="Minamino N."/>
            <person name="Mizutani M."/>
            <person name="Mizutani M."/>
            <person name="Mochizuki N."/>
            <person name="Monte I."/>
            <person name="Mosher R."/>
            <person name="Nagasaki H."/>
            <person name="Nakagami H."/>
            <person name="Naramoto S."/>
            <person name="Nishitani K."/>
            <person name="Ohtani M."/>
            <person name="Okamoto T."/>
            <person name="Okumura M."/>
            <person name="Phillips J."/>
            <person name="Pollak B."/>
            <person name="Reinders A."/>
            <person name="Rovekamp M."/>
            <person name="Sano R."/>
            <person name="Sawa S."/>
            <person name="Schmid M.W."/>
            <person name="Shirakawa M."/>
            <person name="Solano R."/>
            <person name="Spunde A."/>
            <person name="Suetsugu N."/>
            <person name="Sugano S."/>
            <person name="Sugiyama A."/>
            <person name="Sun R."/>
            <person name="Suzuki Y."/>
            <person name="Takenaka M."/>
            <person name="Takezawa D."/>
            <person name="Tomogane H."/>
            <person name="Tsuzuki M."/>
            <person name="Ueda T."/>
            <person name="Umeda M."/>
            <person name="Ward J.M."/>
            <person name="Watanabe Y."/>
            <person name="Yazaki K."/>
            <person name="Yokoyama R."/>
            <person name="Yoshitake Y."/>
            <person name="Yotsui I."/>
            <person name="Zachgo S."/>
            <person name="Schmutz J."/>
        </authorList>
    </citation>
    <scope>NUCLEOTIDE SEQUENCE [LARGE SCALE GENOMIC DNA]</scope>
    <source>
        <strain evidence="12">Tak-1</strain>
    </source>
</reference>
<dbReference type="GO" id="GO:0008270">
    <property type="term" value="F:zinc ion binding"/>
    <property type="evidence" value="ECO:0007669"/>
    <property type="project" value="UniProtKB-KW"/>
</dbReference>
<keyword evidence="5 8" id="KW-0863">Zinc-finger</keyword>
<proteinExistence type="predicted"/>
<evidence type="ECO:0000256" key="2">
    <source>
        <dbReference type="ARBA" id="ARBA00012483"/>
    </source>
</evidence>
<dbReference type="Gene3D" id="3.30.40.10">
    <property type="entry name" value="Zinc/RING finger domain, C3HC4 (zinc finger)"/>
    <property type="match status" value="1"/>
</dbReference>
<dbReference type="OMA" id="CCCLRIE"/>
<keyword evidence="12" id="KW-1185">Reference proteome</keyword>
<dbReference type="OrthoDB" id="8062037at2759"/>
<dbReference type="GO" id="GO:0004842">
    <property type="term" value="F:ubiquitin-protein transferase activity"/>
    <property type="evidence" value="ECO:0000318"/>
    <property type="project" value="GO_Central"/>
</dbReference>
<keyword evidence="4" id="KW-0479">Metal-binding</keyword>
<dbReference type="EMBL" id="KZ772706">
    <property type="protein sequence ID" value="PTQ41439.1"/>
    <property type="molecule type" value="Genomic_DNA"/>
</dbReference>
<sequence length="187" mass="20826">MGGMCCCPGREDFEDITSYPNGSLYQNCYCLRCCVRWCLRMYASWFDPGEGRDTSPAIQGVPTSPAAGLLEAEHLRRSNNGDGGGEALTQFLGRGGQGEFDELPQTFRPESPGKRQPSKGMGRNESLTNLDMDDDVCPTCLDGYNTENPKIPTACGHHFHLGCIYEWMERSKRCPMCDKEMIFSENV</sequence>
<evidence type="ECO:0000256" key="7">
    <source>
        <dbReference type="ARBA" id="ARBA00022833"/>
    </source>
</evidence>
<dbReference type="PANTHER" id="PTHR46463:SF10">
    <property type="entry name" value="OS01G0926200 PROTEIN"/>
    <property type="match status" value="1"/>
</dbReference>
<evidence type="ECO:0000259" key="10">
    <source>
        <dbReference type="PROSITE" id="PS50089"/>
    </source>
</evidence>
<dbReference type="SUPFAM" id="SSF57850">
    <property type="entry name" value="RING/U-box"/>
    <property type="match status" value="1"/>
</dbReference>
<dbReference type="InterPro" id="IPR001841">
    <property type="entry name" value="Znf_RING"/>
</dbReference>